<dbReference type="PROSITE" id="PS50088">
    <property type="entry name" value="ANK_REPEAT"/>
    <property type="match status" value="1"/>
</dbReference>
<evidence type="ECO:0000256" key="7">
    <source>
        <dbReference type="ARBA" id="ARBA00022837"/>
    </source>
</evidence>
<feature type="transmembrane region" description="Helical" evidence="12">
    <location>
        <begin position="249"/>
        <end position="269"/>
    </location>
</feature>
<feature type="repeat" description="ANK" evidence="10">
    <location>
        <begin position="123"/>
        <end position="148"/>
    </location>
</feature>
<keyword evidence="12" id="KW-1133">Transmembrane helix</keyword>
<feature type="compositionally biased region" description="Polar residues" evidence="11">
    <location>
        <begin position="356"/>
        <end position="365"/>
    </location>
</feature>
<keyword evidence="12" id="KW-0472">Membrane</keyword>
<feature type="compositionally biased region" description="Polar residues" evidence="11">
    <location>
        <begin position="715"/>
        <end position="726"/>
    </location>
</feature>
<dbReference type="PANTHER" id="PTHR10582:SF28">
    <property type="entry name" value="NANCHUNG, ISOFORM B"/>
    <property type="match status" value="1"/>
</dbReference>
<gene>
    <name evidence="14" type="primary">LOC106809042</name>
</gene>
<protein>
    <submittedName>
        <fullName evidence="14">Uncharacterized protein LOC106809042</fullName>
    </submittedName>
</protein>
<dbReference type="SMART" id="SM00248">
    <property type="entry name" value="ANK"/>
    <property type="match status" value="1"/>
</dbReference>
<dbReference type="RefSeq" id="XP_014667471.1">
    <property type="nucleotide sequence ID" value="XM_014811985.1"/>
</dbReference>
<proteinExistence type="predicted"/>
<dbReference type="InterPro" id="IPR002110">
    <property type="entry name" value="Ankyrin_rpt"/>
</dbReference>
<dbReference type="PANTHER" id="PTHR10582">
    <property type="entry name" value="TRANSIENT RECEPTOR POTENTIAL ION CHANNEL PROTEIN"/>
    <property type="match status" value="1"/>
</dbReference>
<evidence type="ECO:0000256" key="5">
    <source>
        <dbReference type="ARBA" id="ARBA00022673"/>
    </source>
</evidence>
<evidence type="ECO:0000256" key="2">
    <source>
        <dbReference type="ARBA" id="ARBA00022448"/>
    </source>
</evidence>
<feature type="transmembrane region" description="Helical" evidence="12">
    <location>
        <begin position="1088"/>
        <end position="1106"/>
    </location>
</feature>
<dbReference type="InterPro" id="IPR024862">
    <property type="entry name" value="TRPV"/>
</dbReference>
<feature type="region of interest" description="Disordered" evidence="11">
    <location>
        <begin position="354"/>
        <end position="399"/>
    </location>
</feature>
<feature type="transmembrane region" description="Helical" evidence="12">
    <location>
        <begin position="561"/>
        <end position="579"/>
    </location>
</feature>
<keyword evidence="7" id="KW-0106">Calcium</keyword>
<name>A0ABM1E5K0_PRICU</name>
<evidence type="ECO:0000313" key="14">
    <source>
        <dbReference type="RefSeq" id="XP_014667471.1"/>
    </source>
</evidence>
<dbReference type="Proteomes" id="UP000695022">
    <property type="component" value="Unplaced"/>
</dbReference>
<accession>A0ABM1E5K0</accession>
<feature type="transmembrane region" description="Helical" evidence="12">
    <location>
        <begin position="1127"/>
        <end position="1149"/>
    </location>
</feature>
<feature type="transmembrane region" description="Helical" evidence="12">
    <location>
        <begin position="1169"/>
        <end position="1186"/>
    </location>
</feature>
<evidence type="ECO:0000256" key="11">
    <source>
        <dbReference type="SAM" id="MobiDB-lite"/>
    </source>
</evidence>
<comment type="subcellular location">
    <subcellularLocation>
        <location evidence="1">Cell membrane</location>
        <topology evidence="1">Multi-pass membrane protein</topology>
    </subcellularLocation>
</comment>
<keyword evidence="6" id="KW-0677">Repeat</keyword>
<dbReference type="GeneID" id="106809042"/>
<evidence type="ECO:0000256" key="8">
    <source>
        <dbReference type="ARBA" id="ARBA00023065"/>
    </source>
</evidence>
<keyword evidence="9" id="KW-0407">Ion channel</keyword>
<evidence type="ECO:0000256" key="6">
    <source>
        <dbReference type="ARBA" id="ARBA00022737"/>
    </source>
</evidence>
<reference evidence="14" key="1">
    <citation type="submission" date="2025-08" db="UniProtKB">
        <authorList>
            <consortium name="RefSeq"/>
        </authorList>
    </citation>
    <scope>IDENTIFICATION</scope>
</reference>
<feature type="region of interest" description="Disordered" evidence="11">
    <location>
        <begin position="687"/>
        <end position="726"/>
    </location>
</feature>
<keyword evidence="8" id="KW-0406">Ion transport</keyword>
<evidence type="ECO:0000313" key="13">
    <source>
        <dbReference type="Proteomes" id="UP000695022"/>
    </source>
</evidence>
<dbReference type="Gene3D" id="1.25.40.20">
    <property type="entry name" value="Ankyrin repeat-containing domain"/>
    <property type="match status" value="1"/>
</dbReference>
<sequence>MDLNGKVGRWFAASVIEREGKLVPLSALTEWRSRNGRRNTESESSSGDVKQTTITLVSPTSVEDHPDPVREVCWDLDQRGSVGEMVVHLCLLAASRIHLDLAKRILHIYPKLINDIYVGEEYYGESLLHMAIMNEDPVMVRYLLDHGVCLHERCCGSFFTPNECKQRRGRMFQHVLEIEREIYWIYGKVTCASYPLEYIDSISPSGQINRQAVLALIIYGDKPEHLDMMDGLLSELLQRKWNTFAKFRFLKQMIIFGIYFTIFMLAFLLRPGPPITNCPLGRTTATELSDPGSPAWCKEELTPSDASWKPSLRNPLTTVDVSVPASTTESYTQALTFDNPPKGRKASLTIDDVRTSAESQTQVNIADTPKVPHKSRPEQPLTTANADPLAHPTRPEQPLATANADPLALLTRPEQPLTTANADPLALPARPEQPLTTANAVPLALPTRPEMSLTTVDNREPSSTTQSHNPVTSVTCEISDKCYLRITTSPEDIVRLPLELLTLGGACCYLLLAGREIGYQGLASFLSTLMTTPARAIFLVSCALIMFMVPARIFCWCESEYIMAVLAVLTTAPYWLFFCRGFKKIGPFVVMIYKMIKGDLLRFVTIYMIFLMGASQGIHPFDKPEHLDMMDGLLSELLQRKWNTFAKFRFLKQMIIFGIYFTIFMLAFLLRPGPPITNCPLGRTTATELSDPGSPAWCKEELTPSDASWKPSPRNPLTTVDVSVPASTTESYTQALTFDTPPKDPKASLTIDDVRTSAESQTQVNIADTPKVPHKSRPEQPLTTGNADPVALPARPEQPLTTGNADPVALPARPEQPLTTGNAVLLALSTRPEQPLTSANADPLALPARPEQPLATANADPLALPTQPEQPLTTANADPLALPTQPEQPLTTANADPLALPTRPEQPLTTANADPLALPARPEQPLTTANAVPLALPTRPEQPLTTANADPLALPARPEQPLTTANAVPLALPTRPEMSLTTVDNREPSSTTQSHNPVTSVTCEISDKCYLRITTSPEDIVRLPLELLTLGGACCYLLLAGREIGYQGLASFLSTLMTTPARAIFLVSCALIMFMLPARIFCWCESEYIMAVLAVLTTAPYWLFFCRGFKKIGPFVVMIYKMIKGDLLRFVTIYMIFLMGASQAMFVIFRDYTTGDKFEPFGTPFESMMAMFIMNLGNFDNIYAHITQNRHAILGQWAKIVLVMEQSVSPRDRIEGQLHYSQPFNPYGKGKKTGARGLAISWYQTRNKLFRSKVLPKKF</sequence>
<feature type="region of interest" description="Disordered" evidence="11">
    <location>
        <begin position="861"/>
        <end position="911"/>
    </location>
</feature>
<organism evidence="13 14">
    <name type="scientific">Priapulus caudatus</name>
    <name type="common">Priapulid worm</name>
    <dbReference type="NCBI Taxonomy" id="37621"/>
    <lineage>
        <taxon>Eukaryota</taxon>
        <taxon>Metazoa</taxon>
        <taxon>Ecdysozoa</taxon>
        <taxon>Scalidophora</taxon>
        <taxon>Priapulida</taxon>
        <taxon>Priapulimorpha</taxon>
        <taxon>Priapulimorphida</taxon>
        <taxon>Priapulidae</taxon>
        <taxon>Priapulus</taxon>
    </lineage>
</organism>
<feature type="compositionally biased region" description="Polar residues" evidence="11">
    <location>
        <begin position="885"/>
        <end position="894"/>
    </location>
</feature>
<keyword evidence="12" id="KW-0812">Transmembrane</keyword>
<keyword evidence="10" id="KW-0040">ANK repeat</keyword>
<keyword evidence="2" id="KW-0813">Transport</keyword>
<evidence type="ECO:0000256" key="10">
    <source>
        <dbReference type="PROSITE-ProRule" id="PRU00023"/>
    </source>
</evidence>
<evidence type="ECO:0000256" key="4">
    <source>
        <dbReference type="ARBA" id="ARBA00022568"/>
    </source>
</evidence>
<evidence type="ECO:0000256" key="1">
    <source>
        <dbReference type="ARBA" id="ARBA00004651"/>
    </source>
</evidence>
<dbReference type="InterPro" id="IPR036770">
    <property type="entry name" value="Ankyrin_rpt-contain_sf"/>
</dbReference>
<evidence type="ECO:0000256" key="3">
    <source>
        <dbReference type="ARBA" id="ARBA00022475"/>
    </source>
</evidence>
<feature type="transmembrane region" description="Helical" evidence="12">
    <location>
        <begin position="1063"/>
        <end position="1082"/>
    </location>
</feature>
<keyword evidence="5" id="KW-0107">Calcium channel</keyword>
<feature type="transmembrane region" description="Helical" evidence="12">
    <location>
        <begin position="650"/>
        <end position="670"/>
    </location>
</feature>
<feature type="transmembrane region" description="Helical" evidence="12">
    <location>
        <begin position="600"/>
        <end position="619"/>
    </location>
</feature>
<keyword evidence="13" id="KW-1185">Reference proteome</keyword>
<keyword evidence="3" id="KW-1003">Cell membrane</keyword>
<dbReference type="PROSITE" id="PS50297">
    <property type="entry name" value="ANK_REP_REGION"/>
    <property type="match status" value="1"/>
</dbReference>
<evidence type="ECO:0000256" key="12">
    <source>
        <dbReference type="SAM" id="Phobius"/>
    </source>
</evidence>
<keyword evidence="4" id="KW-0109">Calcium transport</keyword>
<feature type="transmembrane region" description="Helical" evidence="12">
    <location>
        <begin position="525"/>
        <end position="549"/>
    </location>
</feature>
<evidence type="ECO:0000256" key="9">
    <source>
        <dbReference type="ARBA" id="ARBA00023303"/>
    </source>
</evidence>
<feature type="region of interest" description="Disordered" evidence="11">
    <location>
        <begin position="755"/>
        <end position="816"/>
    </location>
</feature>
<feature type="compositionally biased region" description="Polar residues" evidence="11">
    <location>
        <begin position="867"/>
        <end position="876"/>
    </location>
</feature>
<feature type="compositionally biased region" description="Polar residues" evidence="11">
    <location>
        <begin position="757"/>
        <end position="766"/>
    </location>
</feature>